<dbReference type="AlphaFoldDB" id="A0A2T3ZB87"/>
<sequence length="180" mass="19430">MVASHAAYGALGTDVDHTRRLKILQKMSKLRELGIQLPYPGTSTTSSSTFKGLPNGSYLECWNNLGTGASLVLPENPASVQSSRLLHCTYEQAHKTPSTQRGSPAAELRLKLERNLSSGSLCWELGFTSRHPPARSEIELLPTNNYVSVLLPALVPDGNASIFRIGCHLCPKMSLPSSTG</sequence>
<evidence type="ECO:0000313" key="1">
    <source>
        <dbReference type="EMBL" id="PTB42067.1"/>
    </source>
</evidence>
<proteinExistence type="predicted"/>
<evidence type="ECO:0000313" key="2">
    <source>
        <dbReference type="Proteomes" id="UP000240493"/>
    </source>
</evidence>
<reference evidence="1 2" key="1">
    <citation type="submission" date="2016-07" db="EMBL/GenBank/DDBJ databases">
        <title>Multiple horizontal gene transfer events from other fungi enriched the ability of initially mycotrophic Trichoderma (Ascomycota) to feed on dead plant biomass.</title>
        <authorList>
            <consortium name="DOE Joint Genome Institute"/>
            <person name="Aerts A."/>
            <person name="Atanasova L."/>
            <person name="Chenthamara K."/>
            <person name="Zhang J."/>
            <person name="Grujic M."/>
            <person name="Henrissat B."/>
            <person name="Kuo A."/>
            <person name="Salamov A."/>
            <person name="Lipzen A."/>
            <person name="Labutti K."/>
            <person name="Barry K."/>
            <person name="Miao Y."/>
            <person name="Rahimi M.J."/>
            <person name="Shen Q."/>
            <person name="Grigoriev I.V."/>
            <person name="Kubicek C.P."/>
            <person name="Druzhinina I.S."/>
        </authorList>
    </citation>
    <scope>NUCLEOTIDE SEQUENCE [LARGE SCALE GENOMIC DNA]</scope>
    <source>
        <strain evidence="1 2">CBS 433.97</strain>
    </source>
</reference>
<name>A0A2T3ZB87_TRIA4</name>
<keyword evidence="2" id="KW-1185">Reference proteome</keyword>
<accession>A0A2T3ZB87</accession>
<dbReference type="Proteomes" id="UP000240493">
    <property type="component" value="Unassembled WGS sequence"/>
</dbReference>
<dbReference type="EMBL" id="KZ679260">
    <property type="protein sequence ID" value="PTB42067.1"/>
    <property type="molecule type" value="Genomic_DNA"/>
</dbReference>
<organism evidence="1 2">
    <name type="scientific">Trichoderma asperellum (strain ATCC 204424 / CBS 433.97 / NBRC 101777)</name>
    <dbReference type="NCBI Taxonomy" id="1042311"/>
    <lineage>
        <taxon>Eukaryota</taxon>
        <taxon>Fungi</taxon>
        <taxon>Dikarya</taxon>
        <taxon>Ascomycota</taxon>
        <taxon>Pezizomycotina</taxon>
        <taxon>Sordariomycetes</taxon>
        <taxon>Hypocreomycetidae</taxon>
        <taxon>Hypocreales</taxon>
        <taxon>Hypocreaceae</taxon>
        <taxon>Trichoderma</taxon>
    </lineage>
</organism>
<gene>
    <name evidence="1" type="ORF">M441DRAFT_88564</name>
</gene>
<protein>
    <submittedName>
        <fullName evidence="1">Uncharacterized protein</fullName>
    </submittedName>
</protein>